<keyword evidence="5 9" id="KW-0798">TonB box</keyword>
<evidence type="ECO:0000256" key="8">
    <source>
        <dbReference type="PROSITE-ProRule" id="PRU01360"/>
    </source>
</evidence>
<dbReference type="Gene3D" id="2.60.40.1120">
    <property type="entry name" value="Carboxypeptidase-like, regulatory domain"/>
    <property type="match status" value="1"/>
</dbReference>
<dbReference type="InterPro" id="IPR008969">
    <property type="entry name" value="CarboxyPept-like_regulatory"/>
</dbReference>
<dbReference type="NCBIfam" id="TIGR04057">
    <property type="entry name" value="SusC_RagA_signa"/>
    <property type="match status" value="1"/>
</dbReference>
<keyword evidence="13" id="KW-0675">Receptor</keyword>
<proteinExistence type="inferred from homology"/>
<evidence type="ECO:0000256" key="1">
    <source>
        <dbReference type="ARBA" id="ARBA00004571"/>
    </source>
</evidence>
<keyword evidence="2 8" id="KW-0813">Transport</keyword>
<evidence type="ECO:0000259" key="12">
    <source>
        <dbReference type="Pfam" id="PF07715"/>
    </source>
</evidence>
<keyword evidence="7 8" id="KW-0998">Cell outer membrane</keyword>
<feature type="chain" id="PRO_5001801053" evidence="10">
    <location>
        <begin position="26"/>
        <end position="1047"/>
    </location>
</feature>
<dbReference type="RefSeq" id="WP_035689739.1">
    <property type="nucleotide sequence ID" value="NZ_JPRL01000003.1"/>
</dbReference>
<feature type="signal peptide" evidence="10">
    <location>
        <begin position="1"/>
        <end position="25"/>
    </location>
</feature>
<evidence type="ECO:0000256" key="10">
    <source>
        <dbReference type="SAM" id="SignalP"/>
    </source>
</evidence>
<dbReference type="NCBIfam" id="TIGR04056">
    <property type="entry name" value="OMP_RagA_SusC"/>
    <property type="match status" value="1"/>
</dbReference>
<evidence type="ECO:0000256" key="6">
    <source>
        <dbReference type="ARBA" id="ARBA00023136"/>
    </source>
</evidence>
<evidence type="ECO:0000256" key="7">
    <source>
        <dbReference type="ARBA" id="ARBA00023237"/>
    </source>
</evidence>
<dbReference type="SUPFAM" id="SSF49464">
    <property type="entry name" value="Carboxypeptidase regulatory domain-like"/>
    <property type="match status" value="1"/>
</dbReference>
<dbReference type="PROSITE" id="PS52016">
    <property type="entry name" value="TONB_DEPENDENT_REC_3"/>
    <property type="match status" value="1"/>
</dbReference>
<sequence>MKNKINHLLLLAVFALLHASGYSQNKQVTGIVTDAAKLSIPGVNVLVKGTDRGASTDFDGKYTVNAAPGETLVFSFVGFVKKEIKVGAVNSYNITLEAESSTLNEVTVIGYGTQKKKLVTGAISSLKADNFTERPISRVDQGLIGQIAGVRVKQTTGLPGQPFSIEIRGAGSITAGNEPLYVIDGFPISTEGSNANGGFSNGSPLDNINPNDIASFEILKDAAASSIYGSRAANGVILITTKKGKLGKTKFTFNTYSGLNKEANRVDMLTSEGWIKRAKTMIDAQWASSGIAGASAGQNNAQRIATYNAANPTAPLTTSNTRYYTYLYDDRWDMPGHPGLDYIDWQDKVFRTGEFSSYQFSASGATDVVNYFVSANYQKNTGYMVGTDYTLFSGRANLDFKLSEKFKIGINFAPSYSIKNDPGVEGKDNTLFKALTATPVFESASNAAGEKYTTRYAWGSSTTNMLNALVRTGKNSMYRNLVSSYASFEIANGLIWKSTINLDNTDNTFESYTPNDVQASIRGAYNTYRRQNIVNENTLNFNKSFGSHHFNLLLGESFSSYKIMRSTLSSGGLYNSSTIETLPTGSLGSTNAEKNTLLSYFSRLQYDFKERYLFSASIRSDGSSKFGSDKRWGSFYSLSLGWRVKQESFLKEVNWLTDLKFRGSVGTNGSNNIGSYGSYSTLASYNYSIGGAVGIGQGVSSIPNPSLHWEESKSIDLGVDVSLLKNRISATFEVYRKKNTELLLRVPVPSASGFSSYLTNVGAVQNQGWEFELNTLNFTTNSFEWRTSLNLSHNENKVLALGPDQTKIEISNAYDGGVPFVKLEVGKPMYTIFGLQQNGVVTQSDIDNGGTTIGGNKLVLGDPRYIDQNGDKKINSEDRVDLGNPTPKYTWGITNNFKYKDFDLGILVQGQNGGTVYGLTGRAIDRTGMGSVENSLNVDPAVRGNWRTSFGYQANSDWLYKSDYISIRSISLGYNLKQAVKTVKRIDNARLYITGENWFYWNKYKVGFNPEAVNTSGSSNSDFSVPVDYGGAPLAKSIVLGLNINFN</sequence>
<dbReference type="eggNOG" id="COG4206">
    <property type="taxonomic scope" value="Bacteria"/>
</dbReference>
<dbReference type="InterPro" id="IPR023997">
    <property type="entry name" value="TonB-dep_OMP_SusC/RagA_CS"/>
</dbReference>
<dbReference type="GO" id="GO:0009279">
    <property type="term" value="C:cell outer membrane"/>
    <property type="evidence" value="ECO:0007669"/>
    <property type="project" value="UniProtKB-SubCell"/>
</dbReference>
<feature type="domain" description="TonB-dependent receptor-like beta-barrel" evidence="11">
    <location>
        <begin position="451"/>
        <end position="976"/>
    </location>
</feature>
<dbReference type="Proteomes" id="UP000028715">
    <property type="component" value="Unassembled WGS sequence"/>
</dbReference>
<gene>
    <name evidence="13" type="ORF">IW19_23020</name>
</gene>
<dbReference type="InterPro" id="IPR037066">
    <property type="entry name" value="Plug_dom_sf"/>
</dbReference>
<comment type="similarity">
    <text evidence="8 9">Belongs to the TonB-dependent receptor family.</text>
</comment>
<dbReference type="AlphaFoldDB" id="A0A085ZEZ6"/>
<evidence type="ECO:0000259" key="11">
    <source>
        <dbReference type="Pfam" id="PF00593"/>
    </source>
</evidence>
<keyword evidence="10" id="KW-0732">Signal</keyword>
<dbReference type="SUPFAM" id="SSF56935">
    <property type="entry name" value="Porins"/>
    <property type="match status" value="1"/>
</dbReference>
<evidence type="ECO:0000313" key="14">
    <source>
        <dbReference type="Proteomes" id="UP000028715"/>
    </source>
</evidence>
<dbReference type="InterPro" id="IPR000531">
    <property type="entry name" value="Beta-barrel_TonB"/>
</dbReference>
<organism evidence="13 14">
    <name type="scientific">Flavobacterium reichenbachii</name>
    <dbReference type="NCBI Taxonomy" id="362418"/>
    <lineage>
        <taxon>Bacteria</taxon>
        <taxon>Pseudomonadati</taxon>
        <taxon>Bacteroidota</taxon>
        <taxon>Flavobacteriia</taxon>
        <taxon>Flavobacteriales</taxon>
        <taxon>Flavobacteriaceae</taxon>
        <taxon>Flavobacterium</taxon>
    </lineage>
</organism>
<keyword evidence="14" id="KW-1185">Reference proteome</keyword>
<keyword evidence="4 8" id="KW-0812">Transmembrane</keyword>
<evidence type="ECO:0000256" key="9">
    <source>
        <dbReference type="RuleBase" id="RU003357"/>
    </source>
</evidence>
<dbReference type="Pfam" id="PF07715">
    <property type="entry name" value="Plug"/>
    <property type="match status" value="1"/>
</dbReference>
<evidence type="ECO:0000313" key="13">
    <source>
        <dbReference type="EMBL" id="KFF03010.1"/>
    </source>
</evidence>
<reference evidence="13 14" key="1">
    <citation type="submission" date="2014-07" db="EMBL/GenBank/DDBJ databases">
        <title>Genome of Flavobacterium reichenbachii LMG 25512.</title>
        <authorList>
            <person name="Stropko S.J."/>
            <person name="Pipes S.E."/>
            <person name="Newman J.D."/>
        </authorList>
    </citation>
    <scope>NUCLEOTIDE SEQUENCE [LARGE SCALE GENOMIC DNA]</scope>
    <source>
        <strain evidence="13 14">LMG 25512</strain>
    </source>
</reference>
<dbReference type="InterPro" id="IPR039426">
    <property type="entry name" value="TonB-dep_rcpt-like"/>
</dbReference>
<keyword evidence="3 8" id="KW-1134">Transmembrane beta strand</keyword>
<accession>A0A085ZEZ6</accession>
<dbReference type="InterPro" id="IPR023996">
    <property type="entry name" value="TonB-dep_OMP_SusC/RagA"/>
</dbReference>
<dbReference type="STRING" id="362418.IW19_23020"/>
<dbReference type="InterPro" id="IPR036942">
    <property type="entry name" value="Beta-barrel_TonB_sf"/>
</dbReference>
<name>A0A085ZEZ6_9FLAO</name>
<evidence type="ECO:0000256" key="4">
    <source>
        <dbReference type="ARBA" id="ARBA00022692"/>
    </source>
</evidence>
<keyword evidence="6 8" id="KW-0472">Membrane</keyword>
<evidence type="ECO:0000256" key="2">
    <source>
        <dbReference type="ARBA" id="ARBA00022448"/>
    </source>
</evidence>
<comment type="caution">
    <text evidence="13">The sequence shown here is derived from an EMBL/GenBank/DDBJ whole genome shotgun (WGS) entry which is preliminary data.</text>
</comment>
<dbReference type="Pfam" id="PF13715">
    <property type="entry name" value="CarbopepD_reg_2"/>
    <property type="match status" value="1"/>
</dbReference>
<dbReference type="Gene3D" id="2.170.130.10">
    <property type="entry name" value="TonB-dependent receptor, plug domain"/>
    <property type="match status" value="1"/>
</dbReference>
<evidence type="ECO:0000256" key="5">
    <source>
        <dbReference type="ARBA" id="ARBA00023077"/>
    </source>
</evidence>
<dbReference type="Gene3D" id="2.40.170.20">
    <property type="entry name" value="TonB-dependent receptor, beta-barrel domain"/>
    <property type="match status" value="1"/>
</dbReference>
<dbReference type="EMBL" id="JPRL01000003">
    <property type="protein sequence ID" value="KFF03010.1"/>
    <property type="molecule type" value="Genomic_DNA"/>
</dbReference>
<feature type="domain" description="TonB-dependent receptor plug" evidence="12">
    <location>
        <begin position="116"/>
        <end position="236"/>
    </location>
</feature>
<evidence type="ECO:0000256" key="3">
    <source>
        <dbReference type="ARBA" id="ARBA00022452"/>
    </source>
</evidence>
<comment type="subcellular location">
    <subcellularLocation>
        <location evidence="1 8">Cell outer membrane</location>
        <topology evidence="1 8">Multi-pass membrane protein</topology>
    </subcellularLocation>
</comment>
<dbReference type="InterPro" id="IPR012910">
    <property type="entry name" value="Plug_dom"/>
</dbReference>
<protein>
    <submittedName>
        <fullName evidence="13">TonB-dependent receptor</fullName>
    </submittedName>
</protein>
<dbReference type="Pfam" id="PF00593">
    <property type="entry name" value="TonB_dep_Rec_b-barrel"/>
    <property type="match status" value="1"/>
</dbReference>